<keyword evidence="1" id="KW-1133">Transmembrane helix</keyword>
<comment type="caution">
    <text evidence="2">The sequence shown here is derived from an EMBL/GenBank/DDBJ whole genome shotgun (WGS) entry which is preliminary data.</text>
</comment>
<dbReference type="Proteomes" id="UP000095229">
    <property type="component" value="Unassembled WGS sequence"/>
</dbReference>
<evidence type="ECO:0000313" key="2">
    <source>
        <dbReference type="EMBL" id="OEH45762.1"/>
    </source>
</evidence>
<protein>
    <submittedName>
        <fullName evidence="2">Uncharacterized protein</fullName>
    </submittedName>
</protein>
<accession>A0A1E5JMM7</accession>
<keyword evidence="1" id="KW-0472">Membrane</keyword>
<evidence type="ECO:0000256" key="1">
    <source>
        <dbReference type="SAM" id="Phobius"/>
    </source>
</evidence>
<reference evidence="2 3" key="1">
    <citation type="submission" date="2016-02" db="EMBL/GenBank/DDBJ databases">
        <title>Secondary metabolites in Legionella.</title>
        <authorList>
            <person name="Tobias N.J."/>
            <person name="Bode H.B."/>
        </authorList>
    </citation>
    <scope>NUCLEOTIDE SEQUENCE [LARGE SCALE GENOMIC DNA]</scope>
    <source>
        <strain evidence="2 3">DSM 19216</strain>
    </source>
</reference>
<dbReference type="AlphaFoldDB" id="A0A1E5JMM7"/>
<dbReference type="EMBL" id="LSOG01000088">
    <property type="protein sequence ID" value="OEH45762.1"/>
    <property type="molecule type" value="Genomic_DNA"/>
</dbReference>
<gene>
    <name evidence="2" type="ORF">lpari_03275</name>
</gene>
<dbReference type="STRING" id="45071.Lpar_3061"/>
<proteinExistence type="predicted"/>
<name>A0A1E5JMM7_9GAMM</name>
<organism evidence="2 3">
    <name type="scientific">Legionella parisiensis</name>
    <dbReference type="NCBI Taxonomy" id="45071"/>
    <lineage>
        <taxon>Bacteria</taxon>
        <taxon>Pseudomonadati</taxon>
        <taxon>Pseudomonadota</taxon>
        <taxon>Gammaproteobacteria</taxon>
        <taxon>Legionellales</taxon>
        <taxon>Legionellaceae</taxon>
        <taxon>Legionella</taxon>
    </lineage>
</organism>
<feature type="transmembrane region" description="Helical" evidence="1">
    <location>
        <begin position="611"/>
        <end position="632"/>
    </location>
</feature>
<dbReference type="PATRIC" id="fig|45071.6.peg.3290"/>
<evidence type="ECO:0000313" key="3">
    <source>
        <dbReference type="Proteomes" id="UP000095229"/>
    </source>
</evidence>
<keyword evidence="3" id="KW-1185">Reference proteome</keyword>
<keyword evidence="1" id="KW-0812">Transmembrane</keyword>
<sequence>MSISPNVAYFHKECYQIIWFKNILFSYQPYNGFLVILSQGVRSMAKEKREYYTSYQPQQHQSRFWVHSESCYTEEELEQRTWILKTRSNSGIHPDYLSNPCSWFADDSQALINVYERSWFYSNAFKTRHALTRDDFHVQPIDSQRLQWTALYDLMQKTGDYLLLRNQALPQTHLNQPMNFFLLDLNHILKGISQNPNIKQTRDQLEHVTRYVRTIEKNISPFAGSDRLFLANFRSTIDDNIHPQLTQKIESQLLRDRLGELSKSIEQLSTERNRILHFALNANQVNPHPYTFAIDKPADLKAYPTQAVKECGKSSTAVIERPISVLQLSGEELRDCSNFQLINMQEKVLDHYAKAITDLNELDQFQKVITQTIDLLGQAGEVYTIFQFKEQLSLLLKQIENFIDESSIHIEEIIHANTLAYHKAIHEEQNLSFLKKWLTSEQEKLNTFIGNQDTLAQFPSTTADLAKTNQALKQQVNYVIGHLNGPKVKSTDFATLAGQAQELNALMDSMHRWITFQHKIKGLAPPKEPEKLELLSQPRSQQKSHSQPKLRPSFFEANRQISGTSDCLPNLTYEPAVCPVLPEQPQALAITNCGDRDMDVCPASEQEPSYAGVYLGLIVLIPVGLIALYLLYQALTNKPTSKVKVLGNKDEYEGIKTELDDFIVTIQRDSFMDDSDIKSLFEEYIEKYDALNKLAQKEIYDIEELTELYEDIKSFYDDYCPNPPPSTSLTC</sequence>